<reference evidence="6 7" key="1">
    <citation type="submission" date="2006-07" db="EMBL/GenBank/DDBJ databases">
        <title>Annotation of the draft genome assembly of Chlorobium ferroxidans DSM 13031.</title>
        <authorList>
            <consortium name="US DOE Joint Genome Institute (JGI-ORNL)"/>
            <person name="Larimer F."/>
            <person name="Land M."/>
            <person name="Hauser L."/>
        </authorList>
    </citation>
    <scope>NUCLEOTIDE SEQUENCE [LARGE SCALE GENOMIC DNA]</scope>
    <source>
        <strain evidence="6 7">DSM 13031</strain>
    </source>
</reference>
<feature type="domain" description="Chorismate-utilising enzyme C-terminal" evidence="5">
    <location>
        <begin position="208"/>
        <end position="462"/>
    </location>
</feature>
<dbReference type="AlphaFoldDB" id="Q0YUD5"/>
<comment type="caution">
    <text evidence="6">The sequence shown here is derived from an EMBL/GenBank/DDBJ whole genome shotgun (WGS) entry which is preliminary data.</text>
</comment>
<evidence type="ECO:0000256" key="4">
    <source>
        <dbReference type="HAMAP-Rule" id="MF_01935"/>
    </source>
</evidence>
<dbReference type="RefSeq" id="WP_006365370.1">
    <property type="nucleotide sequence ID" value="NZ_AASE01000001.1"/>
</dbReference>
<feature type="binding site" evidence="4">
    <location>
        <position position="323"/>
    </location>
    <ligand>
        <name>Mg(2+)</name>
        <dbReference type="ChEBI" id="CHEBI:18420"/>
    </ligand>
</feature>
<dbReference type="InterPro" id="IPR015890">
    <property type="entry name" value="Chorismate_C"/>
</dbReference>
<feature type="binding site" evidence="4">
    <location>
        <position position="458"/>
    </location>
    <ligand>
        <name>Mg(2+)</name>
        <dbReference type="ChEBI" id="CHEBI:18420"/>
    </ligand>
</feature>
<comment type="catalytic activity">
    <reaction evidence="1 4">
        <text>chorismate = isochorismate</text>
        <dbReference type="Rhea" id="RHEA:18985"/>
        <dbReference type="ChEBI" id="CHEBI:29748"/>
        <dbReference type="ChEBI" id="CHEBI:29780"/>
        <dbReference type="EC" id="5.4.4.2"/>
    </reaction>
</comment>
<name>Q0YUD5_9CHLB</name>
<keyword evidence="4" id="KW-0479">Metal-binding</keyword>
<dbReference type="GO" id="GO:0000287">
    <property type="term" value="F:magnesium ion binding"/>
    <property type="evidence" value="ECO:0007669"/>
    <property type="project" value="UniProtKB-UniRule"/>
</dbReference>
<comment type="pathway">
    <text evidence="4">Quinol/quinone metabolism; menaquinone biosynthesis.</text>
</comment>
<proteinExistence type="inferred from homology"/>
<feature type="active site" description="Proton donor" evidence="4">
    <location>
        <position position="279"/>
    </location>
</feature>
<dbReference type="GO" id="GO:0009234">
    <property type="term" value="P:menaquinone biosynthetic process"/>
    <property type="evidence" value="ECO:0007669"/>
    <property type="project" value="UniProtKB-UniRule"/>
</dbReference>
<gene>
    <name evidence="4" type="primary">menF</name>
    <name evidence="6" type="ORF">CferDRAFT_2101</name>
</gene>
<dbReference type="UniPathway" id="UPA01057">
    <property type="reaction ID" value="UER00163"/>
</dbReference>
<reference evidence="6 7" key="2">
    <citation type="submission" date="2006-07" db="EMBL/GenBank/DDBJ databases">
        <title>Sequencing of the draft genome and assembly of Chlorobium ferroxidans DSM 13031.</title>
        <authorList>
            <consortium name="US DOE Joint Genome Institute (JGI-PGF)"/>
            <person name="Copeland A."/>
            <person name="Lucas S."/>
            <person name="Lapidus A."/>
            <person name="Barry K."/>
            <person name="Glavina del Rio T."/>
            <person name="Dalin E."/>
            <person name="Tice H."/>
            <person name="Bruce D."/>
            <person name="Pitluck S."/>
            <person name="Richardson P."/>
        </authorList>
    </citation>
    <scope>NUCLEOTIDE SEQUENCE [LARGE SCALE GENOMIC DNA]</scope>
    <source>
        <strain evidence="6 7">DSM 13031</strain>
    </source>
</reference>
<evidence type="ECO:0000259" key="5">
    <source>
        <dbReference type="Pfam" id="PF00425"/>
    </source>
</evidence>
<dbReference type="NCBIfam" id="TIGR00543">
    <property type="entry name" value="isochor_syn"/>
    <property type="match status" value="1"/>
</dbReference>
<dbReference type="GO" id="GO:0008909">
    <property type="term" value="F:isochorismate synthase activity"/>
    <property type="evidence" value="ECO:0007669"/>
    <property type="project" value="UniProtKB-UniRule"/>
</dbReference>
<dbReference type="Proteomes" id="UP000004162">
    <property type="component" value="Unassembled WGS sequence"/>
</dbReference>
<dbReference type="UniPathway" id="UPA00079"/>
<evidence type="ECO:0000256" key="1">
    <source>
        <dbReference type="ARBA" id="ARBA00000799"/>
    </source>
</evidence>
<dbReference type="EMBL" id="AASE01000001">
    <property type="protein sequence ID" value="EAT60094.1"/>
    <property type="molecule type" value="Genomic_DNA"/>
</dbReference>
<comment type="pathway">
    <text evidence="4">Quinol/quinone metabolism; 1,4-dihydroxy-2-naphthoate biosynthesis; 1,4-dihydroxy-2-naphthoate from chorismate: step 1/7.</text>
</comment>
<dbReference type="InterPro" id="IPR005801">
    <property type="entry name" value="ADC_synthase"/>
</dbReference>
<organism evidence="6 7">
    <name type="scientific">Chlorobium ferrooxidans DSM 13031</name>
    <dbReference type="NCBI Taxonomy" id="377431"/>
    <lineage>
        <taxon>Bacteria</taxon>
        <taxon>Pseudomonadati</taxon>
        <taxon>Chlorobiota</taxon>
        <taxon>Chlorobiia</taxon>
        <taxon>Chlorobiales</taxon>
        <taxon>Chlorobiaceae</taxon>
        <taxon>Chlorobium/Pelodictyon group</taxon>
        <taxon>Chlorobium</taxon>
    </lineage>
</organism>
<dbReference type="Gene3D" id="3.60.120.10">
    <property type="entry name" value="Anthranilate synthase"/>
    <property type="match status" value="1"/>
</dbReference>
<dbReference type="PANTHER" id="PTHR42839">
    <property type="entry name" value="ISOCHORISMATE SYNTHASE ENTC"/>
    <property type="match status" value="1"/>
</dbReference>
<dbReference type="HAMAP" id="MF_01935">
    <property type="entry name" value="MenF"/>
    <property type="match status" value="1"/>
</dbReference>
<dbReference type="InterPro" id="IPR034681">
    <property type="entry name" value="MenF"/>
</dbReference>
<keyword evidence="3 4" id="KW-0413">Isomerase</keyword>
<evidence type="ECO:0000313" key="6">
    <source>
        <dbReference type="EMBL" id="EAT60094.1"/>
    </source>
</evidence>
<sequence>MMSEHYHTITPSAELLSIEKAVASLKTALSLYDDKLDAGRDHKNHLVTFSQPVLPADLPVWLSVQTIYPRVFWMNREKDYAVAGIGIADTITYDGEGNNDEMFRQFERSIARTTPQARYFGGFHFNNSERQDPIWKEFSSFSFVLPLVQLTFENEHYSLSCHLWLEQGDDVITKIRELTEVLDRVVTNTDCSASKLPELLNISYNPDETRWIELCRKALRTFTSGEMEKIMLARQTILEFSTTLSPLLFLLRYPYPENAIYRFYFEPAENRAFFSFSPERLYRRKGNQLLTEALAGTCSKEMIKGGDHHASEALLNSEKDIREHNFVRAMIYEDLFPICREIDMEEDVCVMQLNRLAHLYTRCSATLKPEFENDSDVLKRLHPTPAVGGVPKEPALQHIMELEPFSRGWYAAPVGWISRDAAEFSVAIRSALVNGRFTYLYSGAGLVTGSDPLSEWNEVDQKIGDILTITRQEA</sequence>
<protein>
    <recommendedName>
        <fullName evidence="4">Isochorismate synthase MenF</fullName>
        <ecNumber evidence="4">5.4.4.2</ecNumber>
    </recommendedName>
    <alternativeName>
        <fullName evidence="4">Isochorismate mutase</fullName>
    </alternativeName>
</protein>
<keyword evidence="7" id="KW-1185">Reference proteome</keyword>
<comment type="cofactor">
    <cofactor evidence="4">
        <name>Mg(2+)</name>
        <dbReference type="ChEBI" id="CHEBI:18420"/>
    </cofactor>
</comment>
<dbReference type="InterPro" id="IPR004561">
    <property type="entry name" value="IsoChor_synthase"/>
</dbReference>
<keyword evidence="4" id="KW-0474">Menaquinone biosynthesis</keyword>
<feature type="active site" description="Proton acceptor" evidence="4">
    <location>
        <position position="229"/>
    </location>
</feature>
<accession>Q0YUD5</accession>
<keyword evidence="4" id="KW-0460">Magnesium</keyword>
<evidence type="ECO:0000256" key="3">
    <source>
        <dbReference type="ARBA" id="ARBA00023235"/>
    </source>
</evidence>
<evidence type="ECO:0000313" key="7">
    <source>
        <dbReference type="Proteomes" id="UP000004162"/>
    </source>
</evidence>
<dbReference type="EC" id="5.4.4.2" evidence="4"/>
<evidence type="ECO:0000256" key="2">
    <source>
        <dbReference type="ARBA" id="ARBA00005297"/>
    </source>
</evidence>
<dbReference type="Pfam" id="PF00425">
    <property type="entry name" value="Chorismate_bind"/>
    <property type="match status" value="1"/>
</dbReference>
<comment type="similarity">
    <text evidence="2 4">Belongs to the isochorismate synthase family.</text>
</comment>
<comment type="function">
    <text evidence="4">Catalyzes the conversion of chorismate to isochorismate.</text>
</comment>
<dbReference type="SUPFAM" id="SSF56322">
    <property type="entry name" value="ADC synthase"/>
    <property type="match status" value="1"/>
</dbReference>
<dbReference type="PANTHER" id="PTHR42839:SF2">
    <property type="entry name" value="ISOCHORISMATE SYNTHASE ENTC"/>
    <property type="match status" value="1"/>
</dbReference>